<dbReference type="NCBIfam" id="TIGR01840">
    <property type="entry name" value="esterase_phb"/>
    <property type="match status" value="1"/>
</dbReference>
<evidence type="ECO:0000256" key="3">
    <source>
        <dbReference type="SAM" id="MobiDB-lite"/>
    </source>
</evidence>
<name>A0ABU3R211_9GAMM</name>
<dbReference type="Gene3D" id="4.10.1080.10">
    <property type="entry name" value="TSP type-3 repeat"/>
    <property type="match status" value="1"/>
</dbReference>
<feature type="signal peptide" evidence="4">
    <location>
        <begin position="1"/>
        <end position="27"/>
    </location>
</feature>
<dbReference type="InterPro" id="IPR028974">
    <property type="entry name" value="TSP_type-3_rpt"/>
</dbReference>
<keyword evidence="1 4" id="KW-0732">Signal</keyword>
<comment type="caution">
    <text evidence="5">The sequence shown here is derived from an EMBL/GenBank/DDBJ whole genome shotgun (WGS) entry which is preliminary data.</text>
</comment>
<dbReference type="Pfam" id="PF10503">
    <property type="entry name" value="Esterase_PHB"/>
    <property type="match status" value="1"/>
</dbReference>
<dbReference type="SUPFAM" id="SSF103647">
    <property type="entry name" value="TSP type-3 repeat"/>
    <property type="match status" value="1"/>
</dbReference>
<dbReference type="PANTHER" id="PTHR43037">
    <property type="entry name" value="UNNAMED PRODUCT-RELATED"/>
    <property type="match status" value="1"/>
</dbReference>
<dbReference type="PANTHER" id="PTHR43037:SF5">
    <property type="entry name" value="FERULOYL ESTERASE"/>
    <property type="match status" value="1"/>
</dbReference>
<keyword evidence="6" id="KW-1185">Reference proteome</keyword>
<dbReference type="SUPFAM" id="SSF53474">
    <property type="entry name" value="alpha/beta-Hydrolases"/>
    <property type="match status" value="2"/>
</dbReference>
<evidence type="ECO:0000256" key="1">
    <source>
        <dbReference type="ARBA" id="ARBA00022729"/>
    </source>
</evidence>
<dbReference type="Gene3D" id="3.40.50.1820">
    <property type="entry name" value="alpha/beta hydrolase"/>
    <property type="match status" value="1"/>
</dbReference>
<organism evidence="5 6">
    <name type="scientific">Psychrosphaera aquimarina</name>
    <dbReference type="NCBI Taxonomy" id="2044854"/>
    <lineage>
        <taxon>Bacteria</taxon>
        <taxon>Pseudomonadati</taxon>
        <taxon>Pseudomonadota</taxon>
        <taxon>Gammaproteobacteria</taxon>
        <taxon>Alteromonadales</taxon>
        <taxon>Pseudoalteromonadaceae</taxon>
        <taxon>Psychrosphaera</taxon>
    </lineage>
</organism>
<accession>A0ABU3R211</accession>
<gene>
    <name evidence="5" type="ORF">RT723_11090</name>
</gene>
<dbReference type="Proteomes" id="UP001257914">
    <property type="component" value="Unassembled WGS sequence"/>
</dbReference>
<evidence type="ECO:0000313" key="6">
    <source>
        <dbReference type="Proteomes" id="UP001257914"/>
    </source>
</evidence>
<keyword evidence="2" id="KW-0378">Hydrolase</keyword>
<sequence length="722" mass="75380">MIKTIINRITAYSLISISLLLTTEVSAGSWQQNVSIGGFTSVNIYTPDSNSSIGNGKSLLIVLHGCVQPISNYLTANLEDAAEAHGMVVAVPDAKNKAGFSCWSYWQGAINRTSGDYKNLVSLANTMSSDVNREIDPKQVYITGLSSGGAFAQQAACVAPDVFAGVAPSAGPTLGTSSNGALNNCEVVSPTTFKSRCESYAGTYASHFSDQIAVVAHGTADTTVDTCYNQQNANGFANVYGVTQLSGTNSLADDATHTATESLWTNNRVAMVWFDGLDHSWSGGEGASGSYIAGNSINFATYLGEFFAENNQRVDRNSGPVINNLIVSDNSNRLSISGNAIDAEGSVNNISINIFALDTGSSVLMDTIMVSSVPSDGYFNVNSSILSDGLYLVEVQGTDNESKQGDITSNIVRVGPEPADTAPTLSGIAVDVVGQCATVSGTVIDINQNLQSVTAAFSNASNTAAVSNNQFSVEQCNLSGGVNVVTITATDDTNLSSSASASFTIDAGQTGDYNYHINEGHITWGSGYSACYLAFSANDFTMREYPAGTGQCNWIADGEPSCKGPTQACSAPSSPVDSDNDGVSDSTDNCPNLANSDQLDNDGDGIGNVCDSTPDGNVLDADNDGIHDDIDNCPNVANSDQLDNDGDGIGNVCDSTPNGNFNCIDYTDSNYDHVTAGRATASYGSAYAKGSNDYLGWWNIYVTTTIKQTSSGYFELGSCPAS</sequence>
<dbReference type="InterPro" id="IPR029058">
    <property type="entry name" value="AB_hydrolase_fold"/>
</dbReference>
<dbReference type="InterPro" id="IPR003367">
    <property type="entry name" value="Thrombospondin_3-like_rpt"/>
</dbReference>
<dbReference type="InterPro" id="IPR017897">
    <property type="entry name" value="Thrombospondin_3_rpt"/>
</dbReference>
<dbReference type="Pfam" id="PF02412">
    <property type="entry name" value="TSP_3"/>
    <property type="match status" value="2"/>
</dbReference>
<proteinExistence type="predicted"/>
<dbReference type="InterPro" id="IPR010126">
    <property type="entry name" value="Esterase_phb"/>
</dbReference>
<dbReference type="EMBL" id="JAWCUA010000007">
    <property type="protein sequence ID" value="MDU0113532.1"/>
    <property type="molecule type" value="Genomic_DNA"/>
</dbReference>
<dbReference type="InterPro" id="IPR050955">
    <property type="entry name" value="Plant_Biomass_Hydrol_Est"/>
</dbReference>
<feature type="compositionally biased region" description="Polar residues" evidence="3">
    <location>
        <begin position="567"/>
        <end position="589"/>
    </location>
</feature>
<dbReference type="PROSITE" id="PS51234">
    <property type="entry name" value="TSP3"/>
    <property type="match status" value="1"/>
</dbReference>
<reference evidence="5 6" key="1">
    <citation type="submission" date="2023-10" db="EMBL/GenBank/DDBJ databases">
        <title>Psychrosphaera aquimaarina strain SW33 isolated from seawater.</title>
        <authorList>
            <person name="Bayburt H."/>
            <person name="Kim J.M."/>
            <person name="Choi B.J."/>
            <person name="Jeon C.O."/>
        </authorList>
    </citation>
    <scope>NUCLEOTIDE SEQUENCE [LARGE SCALE GENOMIC DNA]</scope>
    <source>
        <strain evidence="5 6">KCTC 52743</strain>
    </source>
</reference>
<evidence type="ECO:0000313" key="5">
    <source>
        <dbReference type="EMBL" id="MDU0113532.1"/>
    </source>
</evidence>
<evidence type="ECO:0000256" key="2">
    <source>
        <dbReference type="ARBA" id="ARBA00022801"/>
    </source>
</evidence>
<dbReference type="RefSeq" id="WP_315947146.1">
    <property type="nucleotide sequence ID" value="NZ_JAWCUA010000007.1"/>
</dbReference>
<evidence type="ECO:0000256" key="4">
    <source>
        <dbReference type="SAM" id="SignalP"/>
    </source>
</evidence>
<feature type="chain" id="PRO_5045175089" evidence="4">
    <location>
        <begin position="28"/>
        <end position="722"/>
    </location>
</feature>
<feature type="region of interest" description="Disordered" evidence="3">
    <location>
        <begin position="564"/>
        <end position="589"/>
    </location>
</feature>
<protein>
    <submittedName>
        <fullName evidence="5">PHB depolymerase family esterase</fullName>
    </submittedName>
</protein>